<protein>
    <submittedName>
        <fullName evidence="4">SPATA6</fullName>
    </submittedName>
</protein>
<dbReference type="InterPro" id="IPR042769">
    <property type="entry name" value="SPATA6_fam"/>
</dbReference>
<dbReference type="GO" id="GO:0007283">
    <property type="term" value="P:spermatogenesis"/>
    <property type="evidence" value="ECO:0007669"/>
    <property type="project" value="InterPro"/>
</dbReference>
<evidence type="ECO:0000313" key="4">
    <source>
        <dbReference type="EMBL" id="CAE1316855.1"/>
    </source>
</evidence>
<comment type="caution">
    <text evidence="4">The sequence shown here is derived from an EMBL/GenBank/DDBJ whole genome shotgun (WGS) entry which is preliminary data.</text>
</comment>
<evidence type="ECO:0000259" key="3">
    <source>
        <dbReference type="Pfam" id="PF14909"/>
    </source>
</evidence>
<evidence type="ECO:0000256" key="1">
    <source>
        <dbReference type="ARBA" id="ARBA00006215"/>
    </source>
</evidence>
<dbReference type="OrthoDB" id="5963614at2759"/>
<evidence type="ECO:0000256" key="2">
    <source>
        <dbReference type="ARBA" id="ARBA00022553"/>
    </source>
</evidence>
<dbReference type="AlphaFoldDB" id="A0A812EAS6"/>
<keyword evidence="2" id="KW-0597">Phosphoprotein</keyword>
<feature type="domain" description="Spermatogenesis-associated protein 6 N-terminal" evidence="3">
    <location>
        <begin position="11"/>
        <end position="149"/>
    </location>
</feature>
<comment type="similarity">
    <text evidence="1">Belongs to the SPATA6 family.</text>
</comment>
<name>A0A812EAS6_ACAPH</name>
<dbReference type="PANTHER" id="PTHR16435">
    <property type="entry name" value="SPERMATOGENESIS-ASSOCIATED PROTEIN 6 SPATA6"/>
    <property type="match status" value="1"/>
</dbReference>
<organism evidence="4 5">
    <name type="scientific">Acanthosepion pharaonis</name>
    <name type="common">Pharaoh cuttlefish</name>
    <name type="synonym">Sepia pharaonis</name>
    <dbReference type="NCBI Taxonomy" id="158019"/>
    <lineage>
        <taxon>Eukaryota</taxon>
        <taxon>Metazoa</taxon>
        <taxon>Spiralia</taxon>
        <taxon>Lophotrochozoa</taxon>
        <taxon>Mollusca</taxon>
        <taxon>Cephalopoda</taxon>
        <taxon>Coleoidea</taxon>
        <taxon>Decapodiformes</taxon>
        <taxon>Sepiida</taxon>
        <taxon>Sepiina</taxon>
        <taxon>Sepiidae</taxon>
        <taxon>Acanthosepion</taxon>
    </lineage>
</organism>
<reference evidence="4" key="1">
    <citation type="submission" date="2021-01" db="EMBL/GenBank/DDBJ databases">
        <authorList>
            <person name="Li R."/>
            <person name="Bekaert M."/>
        </authorList>
    </citation>
    <scope>NUCLEOTIDE SEQUENCE</scope>
    <source>
        <strain evidence="4">Farmed</strain>
    </source>
</reference>
<keyword evidence="5" id="KW-1185">Reference proteome</keyword>
<dbReference type="EMBL" id="CAHIKZ030004896">
    <property type="protein sequence ID" value="CAE1316855.1"/>
    <property type="molecule type" value="Genomic_DNA"/>
</dbReference>
<dbReference type="GO" id="GO:0120212">
    <property type="term" value="C:sperm head-tail coupling apparatus"/>
    <property type="evidence" value="ECO:0007669"/>
    <property type="project" value="InterPro"/>
</dbReference>
<proteinExistence type="inferred from homology"/>
<dbReference type="InterPro" id="IPR032732">
    <property type="entry name" value="SPATA6_N"/>
</dbReference>
<accession>A0A812EAS6</accession>
<dbReference type="PANTHER" id="PTHR16435:SF6">
    <property type="entry name" value="IP09370P"/>
    <property type="match status" value="1"/>
</dbReference>
<dbReference type="GO" id="GO:0032027">
    <property type="term" value="F:myosin light chain binding"/>
    <property type="evidence" value="ECO:0007669"/>
    <property type="project" value="InterPro"/>
</dbReference>
<gene>
    <name evidence="4" type="ORF">SPHA_67632</name>
</gene>
<evidence type="ECO:0000313" key="5">
    <source>
        <dbReference type="Proteomes" id="UP000597762"/>
    </source>
</evidence>
<sequence>MSNGKTFRCIVDLYIKAVSAPGIRLPRKDRLYLSVFIFGQYKITKLVKRNLPLIFEEKFQFDKIFFDQKHPTDIININLKDQMVLIELIQKSPKNGAFQLATYCDSASSFLYPYFSLTPVYASSQRELLMSRSPEYTGISPKLEFQVNTQFYEEPLMSIKDSLEGLQDTIKSIPNEKWKTDSTAKKYTKFSEHESLLPFENGLSHRLYSQQKQTKSEWFPIEELDRDLTEFFQK</sequence>
<dbReference type="Proteomes" id="UP000597762">
    <property type="component" value="Unassembled WGS sequence"/>
</dbReference>
<dbReference type="Pfam" id="PF14909">
    <property type="entry name" value="SPATA6"/>
    <property type="match status" value="1"/>
</dbReference>